<dbReference type="Proteomes" id="UP000064967">
    <property type="component" value="Chromosome"/>
</dbReference>
<reference evidence="1 2" key="1">
    <citation type="submission" date="2015-08" db="EMBL/GenBank/DDBJ databases">
        <authorList>
            <person name="Babu N.S."/>
            <person name="Beckwith C.J."/>
            <person name="Beseler K.G."/>
            <person name="Brison A."/>
            <person name="Carone J.V."/>
            <person name="Caskin T.P."/>
            <person name="Diamond M."/>
            <person name="Durham M.E."/>
            <person name="Foxe J.M."/>
            <person name="Go M."/>
            <person name="Henderson B.A."/>
            <person name="Jones I.B."/>
            <person name="McGettigan J.A."/>
            <person name="Micheletti S.J."/>
            <person name="Nasrallah M.E."/>
            <person name="Ortiz D."/>
            <person name="Piller C.R."/>
            <person name="Privatt S.R."/>
            <person name="Schneider S.L."/>
            <person name="Sharp S."/>
            <person name="Smith T.C."/>
            <person name="Stanton J.D."/>
            <person name="Ullery H.E."/>
            <person name="Wilson R.J."/>
            <person name="Serrano M.G."/>
            <person name="Buck G."/>
            <person name="Lee V."/>
            <person name="Wang Y."/>
            <person name="Carvalho R."/>
            <person name="Voegtly L."/>
            <person name="Shi R."/>
            <person name="Duckworth R."/>
            <person name="Johnson A."/>
            <person name="Loviza R."/>
            <person name="Walstead R."/>
            <person name="Shah Z."/>
            <person name="Kiflezghi M."/>
            <person name="Wade K."/>
            <person name="Ball S.L."/>
            <person name="Bradley K.W."/>
            <person name="Asai D.J."/>
            <person name="Bowman C.A."/>
            <person name="Russell D.A."/>
            <person name="Pope W.H."/>
            <person name="Jacobs-Sera D."/>
            <person name="Hendrix R.W."/>
            <person name="Hatfull G.F."/>
        </authorList>
    </citation>
    <scope>NUCLEOTIDE SEQUENCE [LARGE SCALE GENOMIC DNA]</scope>
    <source>
        <strain evidence="1 2">DSM 27648</strain>
    </source>
</reference>
<gene>
    <name evidence="1" type="ORF">AKJ09_07815</name>
</gene>
<dbReference type="NCBIfam" id="TIGR03587">
    <property type="entry name" value="Pse_Me-ase"/>
    <property type="match status" value="1"/>
</dbReference>
<keyword evidence="2" id="KW-1185">Reference proteome</keyword>
<evidence type="ECO:0000313" key="2">
    <source>
        <dbReference type="Proteomes" id="UP000064967"/>
    </source>
</evidence>
<dbReference type="SUPFAM" id="SSF53335">
    <property type="entry name" value="S-adenosyl-L-methionine-dependent methyltransferases"/>
    <property type="match status" value="1"/>
</dbReference>
<protein>
    <recommendedName>
        <fullName evidence="3">Pseudaminic acid biosynthesis-associated methylase</fullName>
    </recommendedName>
</protein>
<dbReference type="KEGG" id="llu:AKJ09_07815"/>
<dbReference type="RefSeq" id="WP_146652311.1">
    <property type="nucleotide sequence ID" value="NZ_CP012333.1"/>
</dbReference>
<dbReference type="EMBL" id="CP012333">
    <property type="protein sequence ID" value="AKV01152.1"/>
    <property type="molecule type" value="Genomic_DNA"/>
</dbReference>
<evidence type="ECO:0000313" key="1">
    <source>
        <dbReference type="EMBL" id="AKV01152.1"/>
    </source>
</evidence>
<accession>A0A0K1Q655</accession>
<dbReference type="InterPro" id="IPR020027">
    <property type="entry name" value="Pseudamin_synth-assoc_MeTrfase"/>
</dbReference>
<dbReference type="AlphaFoldDB" id="A0A0K1Q655"/>
<sequence length="205" mass="23479">MTTYTTEQEAFWASQFGDDYTERNQGARLQAANLSFFGRVVARTTSVRSVLELGANRGLNLHALRELLPGVELAGCEINAEAASILERDGFRVYKGSILELKIDTPRDLVFTKGVLIHIDPEALPRVYDLMYQASSRYILIAEYYNPSPVEISYRGHTGKLFKRDFAGELLDRHSSLQLVDYGFLYRRDPNFQQDDISWFLLEKR</sequence>
<proteinExistence type="predicted"/>
<dbReference type="InterPro" id="IPR029063">
    <property type="entry name" value="SAM-dependent_MTases_sf"/>
</dbReference>
<dbReference type="OrthoDB" id="7184189at2"/>
<evidence type="ECO:0008006" key="3">
    <source>
        <dbReference type="Google" id="ProtNLM"/>
    </source>
</evidence>
<dbReference type="Gene3D" id="3.40.50.150">
    <property type="entry name" value="Vaccinia Virus protein VP39"/>
    <property type="match status" value="1"/>
</dbReference>
<dbReference type="PATRIC" id="fig|1391654.3.peg.7921"/>
<organism evidence="1 2">
    <name type="scientific">Labilithrix luteola</name>
    <dbReference type="NCBI Taxonomy" id="1391654"/>
    <lineage>
        <taxon>Bacteria</taxon>
        <taxon>Pseudomonadati</taxon>
        <taxon>Myxococcota</taxon>
        <taxon>Polyangia</taxon>
        <taxon>Polyangiales</taxon>
        <taxon>Labilitrichaceae</taxon>
        <taxon>Labilithrix</taxon>
    </lineage>
</organism>
<name>A0A0K1Q655_9BACT</name>
<dbReference type="STRING" id="1391654.AKJ09_07815"/>